<sequence length="268" mass="30087">MQKNNRTVELTKNLADVFYNLRSVKNIQILGGCTETGITAEKSMTIRAIPELSSIEKRERFIDFGPAVTLSQMIKIGKANMPAVLYDALESIGTEAVRNMATLGGNICSPGIKHTLWAPLLALNAQIEVRNQNETKFIPFSKFSGVPKSFVMTKIRVPFDEWGIEIFRRVGPSRLINPLSAAFVFLVETQKGIVANIRIAFAGSIVFSSQELENKIIGIKLPIARRDIDTLIQETERVYDEKFSLLQAKPILKIQFLNLLRYALEQLM</sequence>
<evidence type="ECO:0000313" key="3">
    <source>
        <dbReference type="EMBL" id="QQA00163.1"/>
    </source>
</evidence>
<dbReference type="GO" id="GO:0005506">
    <property type="term" value="F:iron ion binding"/>
    <property type="evidence" value="ECO:0007669"/>
    <property type="project" value="InterPro"/>
</dbReference>
<dbReference type="InterPro" id="IPR016166">
    <property type="entry name" value="FAD-bd_PCMH"/>
</dbReference>
<dbReference type="KEGG" id="tper:IWA51_07690"/>
<evidence type="ECO:0000259" key="2">
    <source>
        <dbReference type="PROSITE" id="PS51387"/>
    </source>
</evidence>
<dbReference type="SUPFAM" id="SSF56176">
    <property type="entry name" value="FAD-binding/transporter-associated domain-like"/>
    <property type="match status" value="1"/>
</dbReference>
<dbReference type="AlphaFoldDB" id="A0A7T3V454"/>
<dbReference type="RefSeq" id="WP_198442006.1">
    <property type="nucleotide sequence ID" value="NZ_CBCSHE010000001.1"/>
</dbReference>
<reference evidence="3 4" key="1">
    <citation type="submission" date="2020-11" db="EMBL/GenBank/DDBJ databases">
        <title>Treponema Peruensis nv. sp., first commensal Treponema isolated from human feces.</title>
        <authorList>
            <person name="Belkhou C."/>
            <person name="Raes J."/>
        </authorList>
    </citation>
    <scope>NUCLEOTIDE SEQUENCE [LARGE SCALE GENOMIC DNA]</scope>
    <source>
        <strain evidence="3 4">RCC2812</strain>
    </source>
</reference>
<dbReference type="GO" id="GO:0071949">
    <property type="term" value="F:FAD binding"/>
    <property type="evidence" value="ECO:0007669"/>
    <property type="project" value="InterPro"/>
</dbReference>
<dbReference type="Pfam" id="PF00941">
    <property type="entry name" value="FAD_binding_5"/>
    <property type="match status" value="1"/>
</dbReference>
<dbReference type="InterPro" id="IPR016208">
    <property type="entry name" value="Ald_Oxase/xanthine_DH-like"/>
</dbReference>
<dbReference type="PROSITE" id="PS51387">
    <property type="entry name" value="FAD_PCMH"/>
    <property type="match status" value="1"/>
</dbReference>
<dbReference type="GO" id="GO:0016491">
    <property type="term" value="F:oxidoreductase activity"/>
    <property type="evidence" value="ECO:0007669"/>
    <property type="project" value="InterPro"/>
</dbReference>
<feature type="domain" description="FAD-binding PCMH-type" evidence="2">
    <location>
        <begin position="1"/>
        <end position="162"/>
    </location>
</feature>
<keyword evidence="4" id="KW-1185">Reference proteome</keyword>
<dbReference type="InterPro" id="IPR016169">
    <property type="entry name" value="FAD-bd_PCMH_sub2"/>
</dbReference>
<evidence type="ECO:0000256" key="1">
    <source>
        <dbReference type="ARBA" id="ARBA00022505"/>
    </source>
</evidence>
<protein>
    <submittedName>
        <fullName evidence="3">FAD binding domain-containing protein</fullName>
    </submittedName>
</protein>
<accession>A0A7T3V454</accession>
<name>A0A7T3V454_9SPIR</name>
<gene>
    <name evidence="3" type="ORF">IWA51_07690</name>
</gene>
<dbReference type="EMBL" id="CP064936">
    <property type="protein sequence ID" value="QQA00163.1"/>
    <property type="molecule type" value="Genomic_DNA"/>
</dbReference>
<dbReference type="PANTHER" id="PTHR11908">
    <property type="entry name" value="XANTHINE DEHYDROGENASE"/>
    <property type="match status" value="1"/>
</dbReference>
<dbReference type="PANTHER" id="PTHR11908:SF132">
    <property type="entry name" value="ALDEHYDE OXIDASE 1-RELATED"/>
    <property type="match status" value="1"/>
</dbReference>
<organism evidence="3 4">
    <name type="scientific">Treponema peruense</name>
    <dbReference type="NCBI Taxonomy" id="2787628"/>
    <lineage>
        <taxon>Bacteria</taxon>
        <taxon>Pseudomonadati</taxon>
        <taxon>Spirochaetota</taxon>
        <taxon>Spirochaetia</taxon>
        <taxon>Spirochaetales</taxon>
        <taxon>Treponemataceae</taxon>
        <taxon>Treponema</taxon>
    </lineage>
</organism>
<proteinExistence type="predicted"/>
<dbReference type="InterPro" id="IPR036318">
    <property type="entry name" value="FAD-bd_PCMH-like_sf"/>
</dbReference>
<dbReference type="Gene3D" id="3.30.465.10">
    <property type="match status" value="1"/>
</dbReference>
<evidence type="ECO:0000313" key="4">
    <source>
        <dbReference type="Proteomes" id="UP000595224"/>
    </source>
</evidence>
<dbReference type="Proteomes" id="UP000595224">
    <property type="component" value="Chromosome"/>
</dbReference>
<keyword evidence="1" id="KW-0500">Molybdenum</keyword>
<dbReference type="InterPro" id="IPR002346">
    <property type="entry name" value="Mopterin_DH_FAD-bd"/>
</dbReference>